<keyword evidence="5" id="KW-1185">Reference proteome</keyword>
<evidence type="ECO:0000256" key="3">
    <source>
        <dbReference type="SAM" id="Phobius"/>
    </source>
</evidence>
<feature type="compositionally biased region" description="Basic and acidic residues" evidence="2">
    <location>
        <begin position="93"/>
        <end position="107"/>
    </location>
</feature>
<feature type="coiled-coil region" evidence="1">
    <location>
        <begin position="43"/>
        <end position="84"/>
    </location>
</feature>
<feature type="compositionally biased region" description="Basic and acidic residues" evidence="2">
    <location>
        <begin position="115"/>
        <end position="131"/>
    </location>
</feature>
<protein>
    <submittedName>
        <fullName evidence="4">Septum formation initiator family protein</fullName>
    </submittedName>
</protein>
<gene>
    <name evidence="4" type="ORF">ACCQ42_06060</name>
</gene>
<organism evidence="4 5">
    <name type="scientific">Anaerococcus kampingae</name>
    <dbReference type="NCBI Taxonomy" id="3115614"/>
    <lineage>
        <taxon>Bacteria</taxon>
        <taxon>Bacillati</taxon>
        <taxon>Bacillota</taxon>
        <taxon>Tissierellia</taxon>
        <taxon>Tissierellales</taxon>
        <taxon>Peptoniphilaceae</taxon>
        <taxon>Anaerococcus</taxon>
    </lineage>
</organism>
<evidence type="ECO:0000256" key="2">
    <source>
        <dbReference type="SAM" id="MobiDB-lite"/>
    </source>
</evidence>
<evidence type="ECO:0000256" key="1">
    <source>
        <dbReference type="SAM" id="Coils"/>
    </source>
</evidence>
<dbReference type="Pfam" id="PF04977">
    <property type="entry name" value="DivIC"/>
    <property type="match status" value="1"/>
</dbReference>
<feature type="transmembrane region" description="Helical" evidence="3">
    <location>
        <begin position="24"/>
        <end position="42"/>
    </location>
</feature>
<feature type="region of interest" description="Disordered" evidence="2">
    <location>
        <begin position="93"/>
        <end position="163"/>
    </location>
</feature>
<accession>A0ABW9MEK6</accession>
<proteinExistence type="predicted"/>
<keyword evidence="3" id="KW-0812">Transmembrane</keyword>
<feature type="compositionally biased region" description="Basic and acidic residues" evidence="2">
    <location>
        <begin position="150"/>
        <end position="163"/>
    </location>
</feature>
<reference evidence="4 5" key="1">
    <citation type="journal article" date="2025" name="Anaerobe">
        <title>Description of Anaerococcus kampingiae sp. nov., Anaerococcus groningensis sp. nov., Anaerococcus martiniensis sp. nov., and Anaerococcus cruorum sp. nov., isolated from human clinical specimens.</title>
        <authorList>
            <person name="Boiten K.E."/>
            <person name="Meijer J."/>
            <person name="van Wezel E.M."/>
            <person name="Veloo A.C.M."/>
        </authorList>
    </citation>
    <scope>NUCLEOTIDE SEQUENCE [LARGE SCALE GENOMIC DNA]</scope>
    <source>
        <strain evidence="4 5">ENR0874</strain>
    </source>
</reference>
<evidence type="ECO:0000313" key="5">
    <source>
        <dbReference type="Proteomes" id="UP001637994"/>
    </source>
</evidence>
<sequence length="163" mass="18765">MANNMRKARKNSYLKQRGKKNKRFLLTAFGLVIFSVIGFYFLNSNLNADMNKLDQDIVSSKKKLENVKKEIDSLNKDYENRNTDQFKEKVAKEKLGMVKKSEVKEENSGVINKIDQNDNKEGQENNEKVENPDQGQGVDPNNEVESQENTETKENTETNENGR</sequence>
<comment type="caution">
    <text evidence="4">The sequence shown here is derived from an EMBL/GenBank/DDBJ whole genome shotgun (WGS) entry which is preliminary data.</text>
</comment>
<dbReference type="EMBL" id="JBGMEF010000019">
    <property type="protein sequence ID" value="MFO3667333.1"/>
    <property type="molecule type" value="Genomic_DNA"/>
</dbReference>
<dbReference type="InterPro" id="IPR007060">
    <property type="entry name" value="FtsL/DivIC"/>
</dbReference>
<keyword evidence="3" id="KW-0472">Membrane</keyword>
<dbReference type="Proteomes" id="UP001637994">
    <property type="component" value="Unassembled WGS sequence"/>
</dbReference>
<name>A0ABW9MEK6_9FIRM</name>
<keyword evidence="1" id="KW-0175">Coiled coil</keyword>
<keyword evidence="3" id="KW-1133">Transmembrane helix</keyword>
<dbReference type="RefSeq" id="WP_265213980.1">
    <property type="nucleotide sequence ID" value="NZ_JBGMEF010000019.1"/>
</dbReference>
<evidence type="ECO:0000313" key="4">
    <source>
        <dbReference type="EMBL" id="MFO3667333.1"/>
    </source>
</evidence>